<dbReference type="GO" id="GO:0003700">
    <property type="term" value="F:DNA-binding transcription factor activity"/>
    <property type="evidence" value="ECO:0007669"/>
    <property type="project" value="InterPro"/>
</dbReference>
<feature type="domain" description="HTH marR-type" evidence="2">
    <location>
        <begin position="4"/>
        <end position="139"/>
    </location>
</feature>
<dbReference type="SUPFAM" id="SSF46785">
    <property type="entry name" value="Winged helix' DNA-binding domain"/>
    <property type="match status" value="1"/>
</dbReference>
<dbReference type="EMBL" id="QFFJ01000003">
    <property type="protein sequence ID" value="RBL88062.1"/>
    <property type="molecule type" value="Genomic_DNA"/>
</dbReference>
<dbReference type="GO" id="GO:0008080">
    <property type="term" value="F:N-acetyltransferase activity"/>
    <property type="evidence" value="ECO:0007669"/>
    <property type="project" value="InterPro"/>
</dbReference>
<dbReference type="InterPro" id="IPR000835">
    <property type="entry name" value="HTH_MarR-typ"/>
</dbReference>
<evidence type="ECO:0000259" key="3">
    <source>
        <dbReference type="PROSITE" id="PS51186"/>
    </source>
</evidence>
<evidence type="ECO:0000259" key="2">
    <source>
        <dbReference type="PROSITE" id="PS50995"/>
    </source>
</evidence>
<dbReference type="PANTHER" id="PTHR13947:SF37">
    <property type="entry name" value="LD18367P"/>
    <property type="match status" value="1"/>
</dbReference>
<dbReference type="SMART" id="SM00347">
    <property type="entry name" value="HTH_MARR"/>
    <property type="match status" value="1"/>
</dbReference>
<dbReference type="PRINTS" id="PR00598">
    <property type="entry name" value="HTHMARR"/>
</dbReference>
<evidence type="ECO:0000313" key="5">
    <source>
        <dbReference type="Proteomes" id="UP000253410"/>
    </source>
</evidence>
<organism evidence="4 5">
    <name type="scientific">Chitinophaga flava</name>
    <dbReference type="NCBI Taxonomy" id="2259036"/>
    <lineage>
        <taxon>Bacteria</taxon>
        <taxon>Pseudomonadati</taxon>
        <taxon>Bacteroidota</taxon>
        <taxon>Chitinophagia</taxon>
        <taxon>Chitinophagales</taxon>
        <taxon>Chitinophagaceae</taxon>
        <taxon>Chitinophaga</taxon>
    </lineage>
</organism>
<dbReference type="Gene3D" id="1.10.10.10">
    <property type="entry name" value="Winged helix-like DNA-binding domain superfamily/Winged helix DNA-binding domain"/>
    <property type="match status" value="1"/>
</dbReference>
<dbReference type="Gene3D" id="3.40.630.30">
    <property type="match status" value="1"/>
</dbReference>
<evidence type="ECO:0000256" key="1">
    <source>
        <dbReference type="ARBA" id="ARBA00022679"/>
    </source>
</evidence>
<dbReference type="InterPro" id="IPR036390">
    <property type="entry name" value="WH_DNA-bd_sf"/>
</dbReference>
<dbReference type="PANTHER" id="PTHR13947">
    <property type="entry name" value="GNAT FAMILY N-ACETYLTRANSFERASE"/>
    <property type="match status" value="1"/>
</dbReference>
<name>A0A365XP07_9BACT</name>
<dbReference type="RefSeq" id="WP_113619888.1">
    <property type="nucleotide sequence ID" value="NZ_QFFJ01000003.1"/>
</dbReference>
<evidence type="ECO:0000313" key="4">
    <source>
        <dbReference type="EMBL" id="RBL88062.1"/>
    </source>
</evidence>
<dbReference type="InterPro" id="IPR050769">
    <property type="entry name" value="NAT_camello-type"/>
</dbReference>
<dbReference type="Pfam" id="PF00583">
    <property type="entry name" value="Acetyltransf_1"/>
    <property type="match status" value="1"/>
</dbReference>
<keyword evidence="1" id="KW-0808">Transferase</keyword>
<dbReference type="AlphaFoldDB" id="A0A365XP07"/>
<dbReference type="InterPro" id="IPR000182">
    <property type="entry name" value="GNAT_dom"/>
</dbReference>
<dbReference type="InterPro" id="IPR016181">
    <property type="entry name" value="Acyl_CoA_acyltransferase"/>
</dbReference>
<keyword evidence="5" id="KW-1185">Reference proteome</keyword>
<dbReference type="PROSITE" id="PS50995">
    <property type="entry name" value="HTH_MARR_2"/>
    <property type="match status" value="1"/>
</dbReference>
<dbReference type="SUPFAM" id="SSF55729">
    <property type="entry name" value="Acyl-CoA N-acyltransferases (Nat)"/>
    <property type="match status" value="1"/>
</dbReference>
<comment type="caution">
    <text evidence="4">The sequence shown here is derived from an EMBL/GenBank/DDBJ whole genome shotgun (WGS) entry which is preliminary data.</text>
</comment>
<accession>A0A365XP07</accession>
<gene>
    <name evidence="4" type="ORF">DF182_31525</name>
</gene>
<dbReference type="Pfam" id="PF01047">
    <property type="entry name" value="MarR"/>
    <property type="match status" value="1"/>
</dbReference>
<dbReference type="InterPro" id="IPR036388">
    <property type="entry name" value="WH-like_DNA-bd_sf"/>
</dbReference>
<proteinExistence type="predicted"/>
<dbReference type="CDD" id="cd04301">
    <property type="entry name" value="NAT_SF"/>
    <property type="match status" value="1"/>
</dbReference>
<protein>
    <submittedName>
        <fullName evidence="4">MarR family transcriptional regulator</fullName>
    </submittedName>
</protein>
<dbReference type="PROSITE" id="PS51186">
    <property type="entry name" value="GNAT"/>
    <property type="match status" value="1"/>
</dbReference>
<dbReference type="OrthoDB" id="5419426at2"/>
<feature type="domain" description="N-acetyltransferase" evidence="3">
    <location>
        <begin position="164"/>
        <end position="307"/>
    </location>
</feature>
<dbReference type="Proteomes" id="UP000253410">
    <property type="component" value="Unassembled WGS sequence"/>
</dbReference>
<reference evidence="4 5" key="1">
    <citation type="submission" date="2018-05" db="EMBL/GenBank/DDBJ databases">
        <title>Chitinophaga sp. K3CV102501T nov., isolated from isolated from a monsoon evergreen broad-leaved forest soil.</title>
        <authorList>
            <person name="Lv Y."/>
        </authorList>
    </citation>
    <scope>NUCLEOTIDE SEQUENCE [LARGE SCALE GENOMIC DNA]</scope>
    <source>
        <strain evidence="4 5">GDMCC 1.1325</strain>
    </source>
</reference>
<sequence length="311" mass="35202">MSSNSSLVADIRHFNRFYTGVIGLLDQHILESNYSLSEVRVLYELAQTEKCTAGHLTSLMKIDGGYLSRMLKKFEANGLVSRHKSSADGRSYLLQLTTKGKKLMAALDEKSSGQIGEILAPLAEKQQQAVAGAMKTIEAVLAGEPAPATSSDIHFRYDLQPGDIGYLIYLHGELYAREYGYNLEFEAYVCKTFQDFLATYNKNKDRVFLAIADNKIVGAVAILGSSRYLAQLRWFVVHPDYRGKGLGKRLLNEAISFCREKNYQTIYLMTTSIHTTAIDMYKRAGFRKTGEKFLQLWGMQLYEQRYDMNLM</sequence>